<sequence>MLSHELPPDIQNDLPTRQPSPPAEDDDPPPTPRLVISTMVLRNFKSYAGVVEIGPFHKSFTSVVGPNGSGKSNVIDSLLFVFGFKAKKMRQGKLSELIHHSANYPDLQSCSVEVHFEEIIDMPGTSSFRKIPNSELVISRTVERGPTEKAPDKSTYRVNGRNSSFTEVTTLLMGKGVDLQHKRFLILQGEVESIALMKPKAQTDHEDGLLEYLEDIIGTSSLKQPIEDASKQLDLLNEERAEKLNRLKIVEKDKNSLQSRKDEAEAYIHTENELARKQNSKYQFDIAQCTQNSESLVTEVATLTARYEEERQKCASLAAECKALEKTFTASTKEYNVRAWHRVRVQGLRCLSIVDIRRILSWTIAENRGRRRSSTERAAEVRKGGGGGQGKGEASYEQGEKNCCCVA</sequence>
<dbReference type="GO" id="GO:0016787">
    <property type="term" value="F:hydrolase activity"/>
    <property type="evidence" value="ECO:0007669"/>
    <property type="project" value="UniProtKB-KW"/>
</dbReference>
<dbReference type="InterPro" id="IPR003395">
    <property type="entry name" value="RecF/RecN/SMC_N"/>
</dbReference>
<dbReference type="EMBL" id="ML001872">
    <property type="protein sequence ID" value="RKO82947.1"/>
    <property type="molecule type" value="Genomic_DNA"/>
</dbReference>
<evidence type="ECO:0000313" key="8">
    <source>
        <dbReference type="EMBL" id="RKO82947.1"/>
    </source>
</evidence>
<evidence type="ECO:0000256" key="3">
    <source>
        <dbReference type="ARBA" id="ARBA00022840"/>
    </source>
</evidence>
<feature type="compositionally biased region" description="Basic and acidic residues" evidence="6">
    <location>
        <begin position="373"/>
        <end position="383"/>
    </location>
</feature>
<gene>
    <name evidence="8" type="ORF">BDK51DRAFT_38182</name>
</gene>
<dbReference type="InterPro" id="IPR027417">
    <property type="entry name" value="P-loop_NTPase"/>
</dbReference>
<dbReference type="Gene3D" id="3.40.50.300">
    <property type="entry name" value="P-loop containing nucleotide triphosphate hydrolases"/>
    <property type="match status" value="1"/>
</dbReference>
<comment type="subcellular location">
    <subcellularLocation>
        <location evidence="1">Nucleus</location>
    </subcellularLocation>
</comment>
<evidence type="ECO:0000313" key="9">
    <source>
        <dbReference type="Proteomes" id="UP000269721"/>
    </source>
</evidence>
<dbReference type="GO" id="GO:0005524">
    <property type="term" value="F:ATP binding"/>
    <property type="evidence" value="ECO:0007669"/>
    <property type="project" value="UniProtKB-KW"/>
</dbReference>
<evidence type="ECO:0000256" key="1">
    <source>
        <dbReference type="ARBA" id="ARBA00004123"/>
    </source>
</evidence>
<dbReference type="PANTHER" id="PTHR18937">
    <property type="entry name" value="STRUCTURAL MAINTENANCE OF CHROMOSOMES SMC FAMILY MEMBER"/>
    <property type="match status" value="1"/>
</dbReference>
<feature type="coiled-coil region" evidence="5">
    <location>
        <begin position="226"/>
        <end position="267"/>
    </location>
</feature>
<feature type="coiled-coil region" evidence="5">
    <location>
        <begin position="300"/>
        <end position="327"/>
    </location>
</feature>
<dbReference type="SUPFAM" id="SSF52540">
    <property type="entry name" value="P-loop containing nucleoside triphosphate hydrolases"/>
    <property type="match status" value="1"/>
</dbReference>
<dbReference type="GO" id="GO:0005634">
    <property type="term" value="C:nucleus"/>
    <property type="evidence" value="ECO:0007669"/>
    <property type="project" value="UniProtKB-SubCell"/>
</dbReference>
<keyword evidence="8" id="KW-0378">Hydrolase</keyword>
<dbReference type="Pfam" id="PF02463">
    <property type="entry name" value="SMC_N"/>
    <property type="match status" value="1"/>
</dbReference>
<dbReference type="GO" id="GO:0007076">
    <property type="term" value="P:mitotic chromosome condensation"/>
    <property type="evidence" value="ECO:0007669"/>
    <property type="project" value="TreeGrafter"/>
</dbReference>
<dbReference type="PANTHER" id="PTHR18937:SF172">
    <property type="entry name" value="STRUCTURAL MAINTENANCE OF CHROMOSOMES PROTEIN"/>
    <property type="match status" value="1"/>
</dbReference>
<organism evidence="8 9">
    <name type="scientific">Blyttiomyces helicus</name>
    <dbReference type="NCBI Taxonomy" id="388810"/>
    <lineage>
        <taxon>Eukaryota</taxon>
        <taxon>Fungi</taxon>
        <taxon>Fungi incertae sedis</taxon>
        <taxon>Chytridiomycota</taxon>
        <taxon>Chytridiomycota incertae sedis</taxon>
        <taxon>Chytridiomycetes</taxon>
        <taxon>Chytridiomycetes incertae sedis</taxon>
        <taxon>Blyttiomyces</taxon>
    </lineage>
</organism>
<evidence type="ECO:0000256" key="2">
    <source>
        <dbReference type="ARBA" id="ARBA00022741"/>
    </source>
</evidence>
<evidence type="ECO:0000256" key="5">
    <source>
        <dbReference type="SAM" id="Coils"/>
    </source>
</evidence>
<proteinExistence type="predicted"/>
<evidence type="ECO:0000256" key="4">
    <source>
        <dbReference type="ARBA" id="ARBA00023242"/>
    </source>
</evidence>
<feature type="domain" description="RecF/RecN/SMC N-terminal" evidence="7">
    <location>
        <begin position="36"/>
        <end position="178"/>
    </location>
</feature>
<reference evidence="9" key="1">
    <citation type="journal article" date="2018" name="Nat. Microbiol.">
        <title>Leveraging single-cell genomics to expand the fungal tree of life.</title>
        <authorList>
            <person name="Ahrendt S.R."/>
            <person name="Quandt C.A."/>
            <person name="Ciobanu D."/>
            <person name="Clum A."/>
            <person name="Salamov A."/>
            <person name="Andreopoulos B."/>
            <person name="Cheng J.F."/>
            <person name="Woyke T."/>
            <person name="Pelin A."/>
            <person name="Henrissat B."/>
            <person name="Reynolds N.K."/>
            <person name="Benny G.L."/>
            <person name="Smith M.E."/>
            <person name="James T.Y."/>
            <person name="Grigoriev I.V."/>
        </authorList>
    </citation>
    <scope>NUCLEOTIDE SEQUENCE [LARGE SCALE GENOMIC DNA]</scope>
</reference>
<feature type="region of interest" description="Disordered" evidence="6">
    <location>
        <begin position="371"/>
        <end position="398"/>
    </location>
</feature>
<feature type="region of interest" description="Disordered" evidence="6">
    <location>
        <begin position="1"/>
        <end position="32"/>
    </location>
</feature>
<protein>
    <submittedName>
        <fullName evidence="8">P-loop containing nucleoside triphosphate hydrolase protein</fullName>
    </submittedName>
</protein>
<keyword evidence="4" id="KW-0539">Nucleus</keyword>
<accession>A0A4V1IPG2</accession>
<name>A0A4V1IPG2_9FUNG</name>
<keyword evidence="3" id="KW-0067">ATP-binding</keyword>
<dbReference type="OrthoDB" id="5575062at2759"/>
<keyword evidence="5" id="KW-0175">Coiled coil</keyword>
<dbReference type="AlphaFoldDB" id="A0A4V1IPG2"/>
<evidence type="ECO:0000256" key="6">
    <source>
        <dbReference type="SAM" id="MobiDB-lite"/>
    </source>
</evidence>
<dbReference type="Proteomes" id="UP000269721">
    <property type="component" value="Unassembled WGS sequence"/>
</dbReference>
<keyword evidence="9" id="KW-1185">Reference proteome</keyword>
<dbReference type="GO" id="GO:0000796">
    <property type="term" value="C:condensin complex"/>
    <property type="evidence" value="ECO:0007669"/>
    <property type="project" value="TreeGrafter"/>
</dbReference>
<keyword evidence="2" id="KW-0547">Nucleotide-binding</keyword>
<evidence type="ECO:0000259" key="7">
    <source>
        <dbReference type="Pfam" id="PF02463"/>
    </source>
</evidence>
<dbReference type="FunFam" id="3.40.50.300:FF:000585">
    <property type="entry name" value="Structural maintenance of chromosomes 4"/>
    <property type="match status" value="1"/>
</dbReference>